<protein>
    <recommendedName>
        <fullName evidence="6">Putative O-antigen transporter</fullName>
    </recommendedName>
</protein>
<dbReference type="Pfam" id="PF01943">
    <property type="entry name" value="Polysacc_synt"/>
    <property type="match status" value="1"/>
</dbReference>
<keyword evidence="4 7" id="KW-1133">Transmembrane helix</keyword>
<proteinExistence type="predicted"/>
<evidence type="ECO:0000256" key="6">
    <source>
        <dbReference type="ARBA" id="ARBA00049738"/>
    </source>
</evidence>
<feature type="transmembrane region" description="Helical" evidence="7">
    <location>
        <begin position="371"/>
        <end position="393"/>
    </location>
</feature>
<feature type="transmembrane region" description="Helical" evidence="7">
    <location>
        <begin position="158"/>
        <end position="182"/>
    </location>
</feature>
<evidence type="ECO:0000256" key="4">
    <source>
        <dbReference type="ARBA" id="ARBA00022989"/>
    </source>
</evidence>
<dbReference type="PANTHER" id="PTHR30250:SF11">
    <property type="entry name" value="O-ANTIGEN TRANSPORTER-RELATED"/>
    <property type="match status" value="1"/>
</dbReference>
<feature type="transmembrane region" description="Helical" evidence="7">
    <location>
        <begin position="273"/>
        <end position="297"/>
    </location>
</feature>
<evidence type="ECO:0000313" key="8">
    <source>
        <dbReference type="EMBL" id="AXC25106.1"/>
    </source>
</evidence>
<evidence type="ECO:0000256" key="3">
    <source>
        <dbReference type="ARBA" id="ARBA00022692"/>
    </source>
</evidence>
<evidence type="ECO:0000256" key="5">
    <source>
        <dbReference type="ARBA" id="ARBA00023136"/>
    </source>
</evidence>
<dbReference type="InterPro" id="IPR002797">
    <property type="entry name" value="Polysacc_synth"/>
</dbReference>
<feature type="transmembrane region" description="Helical" evidence="7">
    <location>
        <begin position="346"/>
        <end position="365"/>
    </location>
</feature>
<feature type="transmembrane region" description="Helical" evidence="7">
    <location>
        <begin position="70"/>
        <end position="93"/>
    </location>
</feature>
<dbReference type="CDD" id="cd13128">
    <property type="entry name" value="MATE_Wzx_like"/>
    <property type="match status" value="1"/>
</dbReference>
<evidence type="ECO:0000256" key="7">
    <source>
        <dbReference type="SAM" id="Phobius"/>
    </source>
</evidence>
<feature type="transmembrane region" description="Helical" evidence="7">
    <location>
        <begin position="7"/>
        <end position="25"/>
    </location>
</feature>
<gene>
    <name evidence="8" type="primary">rfbX</name>
</gene>
<dbReference type="GO" id="GO:0005886">
    <property type="term" value="C:plasma membrane"/>
    <property type="evidence" value="ECO:0007669"/>
    <property type="project" value="UniProtKB-SubCell"/>
</dbReference>
<comment type="subcellular location">
    <subcellularLocation>
        <location evidence="1">Cell membrane</location>
        <topology evidence="1">Multi-pass membrane protein</topology>
    </subcellularLocation>
</comment>
<dbReference type="InterPro" id="IPR050833">
    <property type="entry name" value="Poly_Biosynth_Transport"/>
</dbReference>
<feature type="transmembrane region" description="Helical" evidence="7">
    <location>
        <begin position="131"/>
        <end position="152"/>
    </location>
</feature>
<evidence type="ECO:0000256" key="2">
    <source>
        <dbReference type="ARBA" id="ARBA00022475"/>
    </source>
</evidence>
<evidence type="ECO:0000256" key="1">
    <source>
        <dbReference type="ARBA" id="ARBA00004651"/>
    </source>
</evidence>
<feature type="transmembrane region" description="Helical" evidence="7">
    <location>
        <begin position="31"/>
        <end position="49"/>
    </location>
</feature>
<keyword evidence="2" id="KW-1003">Cell membrane</keyword>
<dbReference type="AlphaFoldDB" id="A0A510B230"/>
<feature type="transmembrane region" description="Helical" evidence="7">
    <location>
        <begin position="105"/>
        <end position="124"/>
    </location>
</feature>
<dbReference type="PANTHER" id="PTHR30250">
    <property type="entry name" value="PST FAMILY PREDICTED COLANIC ACID TRANSPORTER"/>
    <property type="match status" value="1"/>
</dbReference>
<reference evidence="8" key="1">
    <citation type="submission" date="2017-06" db="EMBL/GenBank/DDBJ databases">
        <authorList>
            <person name="Hansen E.E."/>
            <person name="Lejay-Collin M."/>
            <person name="Carle I."/>
            <person name="Ruckly C."/>
            <person name="Lefevre S."/>
            <person name="Weill F.-X."/>
        </authorList>
    </citation>
    <scope>NUCLEOTIDE SEQUENCE</scope>
    <source>
        <strain evidence="8">93-119</strain>
    </source>
</reference>
<feature type="transmembrane region" description="Helical" evidence="7">
    <location>
        <begin position="317"/>
        <end position="339"/>
    </location>
</feature>
<keyword evidence="5 7" id="KW-0472">Membrane</keyword>
<sequence length="401" mass="44214">MFSIQGVNYIIPLVTIPYLVRVLGLEVYGKYSIILSVLQYLVIITDYGFNLSGSRQIALSLNDKKKISKIFCAIIICKVIIAAISFFSVFLFMEYNGSYSAYVELFISGMGIVIGTSFFPVWLFQGYERMYWIAISNLFAKITGGILIFLLVHNNSDLNIAIIIQSCTCLISAGIALTTARIGKFVYFLWPPLSEIKKQLKLGWNIFLSTFFSSMYTTSIPLILGVNAGAEAVGVYNSADKLKQALQGIIGPVSQAIYPRSSRLFSHSIKDGLSFVTKVSIFLCSFMFLCSAVGFFLSEYIVNLAFGAGHESSVSVLKIIIWIPSVVAVANMLGVQIILPMGLTKIFGMTYVVLGGIGLIIMYAASYYESFIGVSYAAILIEIIITVIFLAVIKKRIRGKE</sequence>
<keyword evidence="3 7" id="KW-0812">Transmembrane</keyword>
<name>A0A510B230_SHIDY</name>
<organism evidence="8">
    <name type="scientific">Shigella dysenteriae</name>
    <dbReference type="NCBI Taxonomy" id="622"/>
    <lineage>
        <taxon>Bacteria</taxon>
        <taxon>Pseudomonadati</taxon>
        <taxon>Pseudomonadota</taxon>
        <taxon>Gammaproteobacteria</taxon>
        <taxon>Enterobacterales</taxon>
        <taxon>Enterobacteriaceae</taxon>
        <taxon>Shigella</taxon>
    </lineage>
</organism>
<accession>A0A510B230</accession>
<dbReference type="EMBL" id="MF322752">
    <property type="protein sequence ID" value="AXC25106.1"/>
    <property type="molecule type" value="Genomic_DNA"/>
</dbReference>